<dbReference type="GO" id="GO:0009893">
    <property type="term" value="P:positive regulation of metabolic process"/>
    <property type="evidence" value="ECO:0007669"/>
    <property type="project" value="UniProtKB-ARBA"/>
</dbReference>
<sequence>MSRQSSRAQQACLRCRTQKRKCDKQLPGCALLSRACRYAVQNGSVNPAAQQPSVSVPVPELTQLTPESISSTIKAQVITAIGGERSVRQAAAVYFQTIQSWLPIIDERLYYDRLPSSLKDTPEFCLLTLCMFLLGTVPVDHELSLRMRSLYTLAKTFVALIDATGENTLDLLQARLLLTIFEVGHGMYPAAYMSMGANVRAAVALGANGTCDRQLCAMFNSAERADEARCTWRGIVIADRYVALESGKGSLIHKDVMPMNAAESQGSIRTICPTTRAETAIHEARPSIPSIDQVLTHVHDPTQHQDFNNNEALQLLKTLNAFEATLQAHPALNTLCDSTTALWRSAALTFMKFGCHVKQPDGEYCNALALTRLVELVKDLVSSCVMLVSGVSPFHPGALPVFVIQPVYKAALLLRGDLMNNPRFQNKNAGRDLENSLQCMGGRWLAARRYLLDLGGRDMQ</sequence>
<dbReference type="GO" id="GO:0003677">
    <property type="term" value="F:DNA binding"/>
    <property type="evidence" value="ECO:0007669"/>
    <property type="project" value="UniProtKB-KW"/>
</dbReference>
<dbReference type="Pfam" id="PF00172">
    <property type="entry name" value="Zn_clus"/>
    <property type="match status" value="1"/>
</dbReference>
<dbReference type="InterPro" id="IPR007219">
    <property type="entry name" value="XnlR_reg_dom"/>
</dbReference>
<protein>
    <recommendedName>
        <fullName evidence="6">Zn(2)-C6 fungal-type domain-containing protein</fullName>
    </recommendedName>
</protein>
<dbReference type="PANTHER" id="PTHR46910:SF11">
    <property type="entry name" value="ZN(2)-C6 FUNGAL-TYPE DOMAIN-CONTAINING PROTEIN"/>
    <property type="match status" value="1"/>
</dbReference>
<keyword evidence="1" id="KW-0479">Metal-binding</keyword>
<evidence type="ECO:0000313" key="7">
    <source>
        <dbReference type="EMBL" id="KAE8154377.1"/>
    </source>
</evidence>
<evidence type="ECO:0000313" key="8">
    <source>
        <dbReference type="Proteomes" id="UP000325780"/>
    </source>
</evidence>
<dbReference type="InterPro" id="IPR036864">
    <property type="entry name" value="Zn2-C6_fun-type_DNA-bd_sf"/>
</dbReference>
<dbReference type="Pfam" id="PF04082">
    <property type="entry name" value="Fungal_trans"/>
    <property type="match status" value="1"/>
</dbReference>
<reference evidence="7 8" key="1">
    <citation type="submission" date="2019-04" db="EMBL/GenBank/DDBJ databases">
        <title>Friends and foes A comparative genomics study of 23 Aspergillus species from section Flavi.</title>
        <authorList>
            <consortium name="DOE Joint Genome Institute"/>
            <person name="Kjaerbolling I."/>
            <person name="Vesth T."/>
            <person name="Frisvad J.C."/>
            <person name="Nybo J.L."/>
            <person name="Theobald S."/>
            <person name="Kildgaard S."/>
            <person name="Isbrandt T."/>
            <person name="Kuo A."/>
            <person name="Sato A."/>
            <person name="Lyhne E.K."/>
            <person name="Kogle M.E."/>
            <person name="Wiebenga A."/>
            <person name="Kun R.S."/>
            <person name="Lubbers R.J."/>
            <person name="Makela M.R."/>
            <person name="Barry K."/>
            <person name="Chovatia M."/>
            <person name="Clum A."/>
            <person name="Daum C."/>
            <person name="Haridas S."/>
            <person name="He G."/>
            <person name="LaButti K."/>
            <person name="Lipzen A."/>
            <person name="Mondo S."/>
            <person name="Riley R."/>
            <person name="Salamov A."/>
            <person name="Simmons B.A."/>
            <person name="Magnuson J.K."/>
            <person name="Henrissat B."/>
            <person name="Mortensen U.H."/>
            <person name="Larsen T.O."/>
            <person name="Devries R.P."/>
            <person name="Grigoriev I.V."/>
            <person name="Machida M."/>
            <person name="Baker S.E."/>
            <person name="Andersen M.R."/>
        </authorList>
    </citation>
    <scope>NUCLEOTIDE SEQUENCE [LARGE SCALE GENOMIC DNA]</scope>
    <source>
        <strain evidence="7 8">IBT 18842</strain>
    </source>
</reference>
<organism evidence="7 8">
    <name type="scientific">Aspergillus avenaceus</name>
    <dbReference type="NCBI Taxonomy" id="36643"/>
    <lineage>
        <taxon>Eukaryota</taxon>
        <taxon>Fungi</taxon>
        <taxon>Dikarya</taxon>
        <taxon>Ascomycota</taxon>
        <taxon>Pezizomycotina</taxon>
        <taxon>Eurotiomycetes</taxon>
        <taxon>Eurotiomycetidae</taxon>
        <taxon>Eurotiales</taxon>
        <taxon>Aspergillaceae</taxon>
        <taxon>Aspergillus</taxon>
        <taxon>Aspergillus subgen. Circumdati</taxon>
    </lineage>
</organism>
<evidence type="ECO:0000256" key="2">
    <source>
        <dbReference type="ARBA" id="ARBA00023015"/>
    </source>
</evidence>
<accession>A0A5N6U6W0</accession>
<proteinExistence type="predicted"/>
<dbReference type="GO" id="GO:0006351">
    <property type="term" value="P:DNA-templated transcription"/>
    <property type="evidence" value="ECO:0007669"/>
    <property type="project" value="InterPro"/>
</dbReference>
<keyword evidence="4" id="KW-0804">Transcription</keyword>
<dbReference type="SUPFAM" id="SSF57701">
    <property type="entry name" value="Zn2/Cys6 DNA-binding domain"/>
    <property type="match status" value="1"/>
</dbReference>
<evidence type="ECO:0000256" key="5">
    <source>
        <dbReference type="ARBA" id="ARBA00023242"/>
    </source>
</evidence>
<evidence type="ECO:0000256" key="1">
    <source>
        <dbReference type="ARBA" id="ARBA00022723"/>
    </source>
</evidence>
<evidence type="ECO:0000259" key="6">
    <source>
        <dbReference type="SMART" id="SM00066"/>
    </source>
</evidence>
<dbReference type="GO" id="GO:0008270">
    <property type="term" value="F:zinc ion binding"/>
    <property type="evidence" value="ECO:0007669"/>
    <property type="project" value="InterPro"/>
</dbReference>
<dbReference type="Gene3D" id="4.10.240.10">
    <property type="entry name" value="Zn(2)-C6 fungal-type DNA-binding domain"/>
    <property type="match status" value="1"/>
</dbReference>
<name>A0A5N6U6W0_ASPAV</name>
<keyword evidence="2" id="KW-0805">Transcription regulation</keyword>
<keyword evidence="8" id="KW-1185">Reference proteome</keyword>
<dbReference type="AlphaFoldDB" id="A0A5N6U6W0"/>
<dbReference type="InterPro" id="IPR001138">
    <property type="entry name" value="Zn2Cys6_DnaBD"/>
</dbReference>
<gene>
    <name evidence="7" type="ORF">BDV25DRAFT_136074</name>
</gene>
<keyword evidence="5" id="KW-0539">Nucleus</keyword>
<keyword evidence="3" id="KW-0238">DNA-binding</keyword>
<dbReference type="OrthoDB" id="270167at2759"/>
<dbReference type="Proteomes" id="UP000325780">
    <property type="component" value="Unassembled WGS sequence"/>
</dbReference>
<dbReference type="EMBL" id="ML742030">
    <property type="protein sequence ID" value="KAE8154377.1"/>
    <property type="molecule type" value="Genomic_DNA"/>
</dbReference>
<dbReference type="PANTHER" id="PTHR46910">
    <property type="entry name" value="TRANSCRIPTION FACTOR PDR1"/>
    <property type="match status" value="1"/>
</dbReference>
<evidence type="ECO:0000256" key="4">
    <source>
        <dbReference type="ARBA" id="ARBA00023163"/>
    </source>
</evidence>
<dbReference type="InterPro" id="IPR050987">
    <property type="entry name" value="AtrR-like"/>
</dbReference>
<dbReference type="GO" id="GO:0000981">
    <property type="term" value="F:DNA-binding transcription factor activity, RNA polymerase II-specific"/>
    <property type="evidence" value="ECO:0007669"/>
    <property type="project" value="InterPro"/>
</dbReference>
<feature type="domain" description="Zn(2)-C6 fungal-type" evidence="6">
    <location>
        <begin position="6"/>
        <end position="47"/>
    </location>
</feature>
<dbReference type="CDD" id="cd12148">
    <property type="entry name" value="fungal_TF_MHR"/>
    <property type="match status" value="1"/>
</dbReference>
<dbReference type="SMART" id="SM00066">
    <property type="entry name" value="GAL4"/>
    <property type="match status" value="1"/>
</dbReference>
<dbReference type="CDD" id="cd00067">
    <property type="entry name" value="GAL4"/>
    <property type="match status" value="1"/>
</dbReference>
<evidence type="ECO:0000256" key="3">
    <source>
        <dbReference type="ARBA" id="ARBA00023125"/>
    </source>
</evidence>